<dbReference type="RefSeq" id="XP_038743133.1">
    <property type="nucleotide sequence ID" value="XM_038891497.1"/>
</dbReference>
<evidence type="ECO:0000256" key="1">
    <source>
        <dbReference type="SAM" id="Coils"/>
    </source>
</evidence>
<keyword evidence="1" id="KW-0175">Coiled coil</keyword>
<keyword evidence="5" id="KW-1185">Reference proteome</keyword>
<name>A0A9P6HYJ7_9PEZI</name>
<gene>
    <name evidence="4" type="ORF">CkaCkLH20_08782</name>
</gene>
<dbReference type="Proteomes" id="UP000781932">
    <property type="component" value="Unassembled WGS sequence"/>
</dbReference>
<accession>A0A9P6HYJ7</accession>
<keyword evidence="3" id="KW-0472">Membrane</keyword>
<feature type="transmembrane region" description="Helical" evidence="3">
    <location>
        <begin position="196"/>
        <end position="216"/>
    </location>
</feature>
<comment type="caution">
    <text evidence="4">The sequence shown here is derived from an EMBL/GenBank/DDBJ whole genome shotgun (WGS) entry which is preliminary data.</text>
</comment>
<reference evidence="4" key="2">
    <citation type="submission" date="2020-11" db="EMBL/GenBank/DDBJ databases">
        <title>Whole genome sequencing of Colletotrichum sp.</title>
        <authorList>
            <person name="Li H."/>
        </authorList>
    </citation>
    <scope>NUCLEOTIDE SEQUENCE</scope>
    <source>
        <strain evidence="4">CkLH20</strain>
    </source>
</reference>
<evidence type="ECO:0000256" key="2">
    <source>
        <dbReference type="SAM" id="MobiDB-lite"/>
    </source>
</evidence>
<dbReference type="EMBL" id="JAATWM020000030">
    <property type="protein sequence ID" value="KAF9873672.1"/>
    <property type="molecule type" value="Genomic_DNA"/>
</dbReference>
<evidence type="ECO:0000313" key="4">
    <source>
        <dbReference type="EMBL" id="KAF9873672.1"/>
    </source>
</evidence>
<evidence type="ECO:0000256" key="3">
    <source>
        <dbReference type="SAM" id="Phobius"/>
    </source>
</evidence>
<feature type="region of interest" description="Disordered" evidence="2">
    <location>
        <begin position="1"/>
        <end position="35"/>
    </location>
</feature>
<reference evidence="4" key="1">
    <citation type="submission" date="2020-03" db="EMBL/GenBank/DDBJ databases">
        <authorList>
            <person name="He L."/>
        </authorList>
    </citation>
    <scope>NUCLEOTIDE SEQUENCE</scope>
    <source>
        <strain evidence="4">CkLH20</strain>
    </source>
</reference>
<evidence type="ECO:0000313" key="5">
    <source>
        <dbReference type="Proteomes" id="UP000781932"/>
    </source>
</evidence>
<keyword evidence="3" id="KW-0812">Transmembrane</keyword>
<feature type="coiled-coil region" evidence="1">
    <location>
        <begin position="155"/>
        <end position="189"/>
    </location>
</feature>
<dbReference type="GeneID" id="62164571"/>
<feature type="compositionally biased region" description="Polar residues" evidence="2">
    <location>
        <begin position="18"/>
        <end position="32"/>
    </location>
</feature>
<protein>
    <submittedName>
        <fullName evidence="4">Uncharacterized protein</fullName>
    </submittedName>
</protein>
<proteinExistence type="predicted"/>
<organism evidence="4 5">
    <name type="scientific">Colletotrichum karsti</name>
    <dbReference type="NCBI Taxonomy" id="1095194"/>
    <lineage>
        <taxon>Eukaryota</taxon>
        <taxon>Fungi</taxon>
        <taxon>Dikarya</taxon>
        <taxon>Ascomycota</taxon>
        <taxon>Pezizomycotina</taxon>
        <taxon>Sordariomycetes</taxon>
        <taxon>Hypocreomycetidae</taxon>
        <taxon>Glomerellales</taxon>
        <taxon>Glomerellaceae</taxon>
        <taxon>Colletotrichum</taxon>
        <taxon>Colletotrichum boninense species complex</taxon>
    </lineage>
</organism>
<keyword evidence="3" id="KW-1133">Transmembrane helix</keyword>
<sequence length="217" mass="23983">MASSHNSATVRGGADEIASQNDAAQVISSQKNHLAPSARSDLLASMPSNENNEVASGSSALANKGIENRLTQIERDNKHWKENHREILKYQLRQAKSINNVTASCAAANENAKKIRGDLIVAKQQASEMINVVDGRHRAANDELRKEMIDSKAYITKIENDNAGLNKELQQLKSDKDEHQKELDKTRIRQEQSDQMLLGIIAVLVAIVAVLAWVILR</sequence>
<dbReference type="AlphaFoldDB" id="A0A9P6HYJ7"/>